<accession>A0A747S9V0</accession>
<dbReference type="Pfam" id="PF09684">
    <property type="entry name" value="Tail_P2_I"/>
    <property type="match status" value="1"/>
</dbReference>
<sequence length="190" mass="22432">MPDRLPDITLPSWMNRGDIVRLKNTFTRFWGKVHTWVTWPLRQTDPLTCAESILNLTAWQYDIARFKGEPLYLYRRRVKYAFVNAQDAGSVAGFKAIFERLGIGYVEIRERQPDTDWDIVLLRLADNQISENTALLNQIIRQYGRTCRRYRLQVITSTTSMTGHGYWHGGYHYFYAPEKKDGTERYHFSL</sequence>
<name>A0A747S9V0_SALER</name>
<protein>
    <recommendedName>
        <fullName evidence="2">Phage tail protein</fullName>
    </recommendedName>
</protein>
<evidence type="ECO:0000313" key="1">
    <source>
        <dbReference type="EMBL" id="HAF4685246.1"/>
    </source>
</evidence>
<dbReference type="EMBL" id="DAAVGJ010000004">
    <property type="protein sequence ID" value="HAF4685246.1"/>
    <property type="molecule type" value="Genomic_DNA"/>
</dbReference>
<dbReference type="InterPro" id="IPR006521">
    <property type="entry name" value="Tail_protein_I"/>
</dbReference>
<proteinExistence type="predicted"/>
<reference evidence="1" key="1">
    <citation type="journal article" date="2018" name="Genome Biol.">
        <title>SKESA: strategic k-mer extension for scrupulous assemblies.</title>
        <authorList>
            <person name="Souvorov A."/>
            <person name="Agarwala R."/>
            <person name="Lipman D.J."/>
        </authorList>
    </citation>
    <scope>NUCLEOTIDE SEQUENCE</scope>
    <source>
        <strain evidence="1">MA.CIT_D2.17</strain>
    </source>
</reference>
<reference evidence="1" key="2">
    <citation type="submission" date="2020-02" db="EMBL/GenBank/DDBJ databases">
        <authorList>
            <consortium name="NCBI Pathogen Detection Project"/>
        </authorList>
    </citation>
    <scope>NUCLEOTIDE SEQUENCE</scope>
    <source>
        <strain evidence="1">MA.CIT_D2.17</strain>
    </source>
</reference>
<evidence type="ECO:0008006" key="2">
    <source>
        <dbReference type="Google" id="ProtNLM"/>
    </source>
</evidence>
<dbReference type="AlphaFoldDB" id="A0A747S9V0"/>
<gene>
    <name evidence="1" type="ORF">G8N23_002886</name>
</gene>
<organism evidence="1">
    <name type="scientific">Salmonella enterica</name>
    <name type="common">Salmonella choleraesuis</name>
    <dbReference type="NCBI Taxonomy" id="28901"/>
    <lineage>
        <taxon>Bacteria</taxon>
        <taxon>Pseudomonadati</taxon>
        <taxon>Pseudomonadota</taxon>
        <taxon>Gammaproteobacteria</taxon>
        <taxon>Enterobacterales</taxon>
        <taxon>Enterobacteriaceae</taxon>
        <taxon>Salmonella</taxon>
    </lineage>
</organism>
<comment type="caution">
    <text evidence="1">The sequence shown here is derived from an EMBL/GenBank/DDBJ whole genome shotgun (WGS) entry which is preliminary data.</text>
</comment>